<feature type="region of interest" description="Disordered" evidence="3">
    <location>
        <begin position="1"/>
        <end position="20"/>
    </location>
</feature>
<name>A0A387BUL1_9MICO</name>
<dbReference type="InterPro" id="IPR000182">
    <property type="entry name" value="GNAT_dom"/>
</dbReference>
<dbReference type="PANTHER" id="PTHR43877">
    <property type="entry name" value="AMINOALKYLPHOSPHONATE N-ACETYLTRANSFERASE-RELATED-RELATED"/>
    <property type="match status" value="1"/>
</dbReference>
<dbReference type="SUPFAM" id="SSF55729">
    <property type="entry name" value="Acyl-CoA N-acyltransferases (Nat)"/>
    <property type="match status" value="1"/>
</dbReference>
<dbReference type="InterPro" id="IPR050832">
    <property type="entry name" value="Bact_Acetyltransf"/>
</dbReference>
<dbReference type="Gene3D" id="3.40.630.30">
    <property type="match status" value="1"/>
</dbReference>
<sequence>MRAVVDISPEPVAPMGSGPGAAPNVTIRAAEASEVDACVALWVRACAERDGRAVAGVAERARAKFDRRTAWRVAESGERIVGFALATEPGSGAPSDPGGAAVLGLLAVDPVAQGLGLGRRMLAEISGALADAGFTEAVLHVLADNAAAVRLYERAGWRPHGEPFEHTLLHWLSQSYVIDLRGLAQASI</sequence>
<proteinExistence type="predicted"/>
<gene>
    <name evidence="5" type="ORF">D7I44_15480</name>
</gene>
<organism evidence="5 6">
    <name type="scientific">Gryllotalpicola protaetiae</name>
    <dbReference type="NCBI Taxonomy" id="2419771"/>
    <lineage>
        <taxon>Bacteria</taxon>
        <taxon>Bacillati</taxon>
        <taxon>Actinomycetota</taxon>
        <taxon>Actinomycetes</taxon>
        <taxon>Micrococcales</taxon>
        <taxon>Microbacteriaceae</taxon>
        <taxon>Gryllotalpicola</taxon>
    </lineage>
</organism>
<keyword evidence="2" id="KW-0012">Acyltransferase</keyword>
<dbReference type="KEGG" id="gry:D7I44_15480"/>
<evidence type="ECO:0000313" key="6">
    <source>
        <dbReference type="Proteomes" id="UP000275069"/>
    </source>
</evidence>
<dbReference type="Proteomes" id="UP000275069">
    <property type="component" value="Chromosome"/>
</dbReference>
<dbReference type="EMBL" id="CP032624">
    <property type="protein sequence ID" value="AYG04790.1"/>
    <property type="molecule type" value="Genomic_DNA"/>
</dbReference>
<evidence type="ECO:0000256" key="2">
    <source>
        <dbReference type="ARBA" id="ARBA00023315"/>
    </source>
</evidence>
<evidence type="ECO:0000259" key="4">
    <source>
        <dbReference type="PROSITE" id="PS51186"/>
    </source>
</evidence>
<keyword evidence="6" id="KW-1185">Reference proteome</keyword>
<evidence type="ECO:0000256" key="3">
    <source>
        <dbReference type="SAM" id="MobiDB-lite"/>
    </source>
</evidence>
<dbReference type="CDD" id="cd04301">
    <property type="entry name" value="NAT_SF"/>
    <property type="match status" value="1"/>
</dbReference>
<dbReference type="PROSITE" id="PS51186">
    <property type="entry name" value="GNAT"/>
    <property type="match status" value="1"/>
</dbReference>
<reference evidence="5 6" key="1">
    <citation type="submission" date="2018-09" db="EMBL/GenBank/DDBJ databases">
        <title>Genome sequencing of strain 2DFW10M-5.</title>
        <authorList>
            <person name="Heo J."/>
            <person name="Kim S.-J."/>
            <person name="Kwon S.-W."/>
        </authorList>
    </citation>
    <scope>NUCLEOTIDE SEQUENCE [LARGE SCALE GENOMIC DNA]</scope>
    <source>
        <strain evidence="5 6">2DFW10M-5</strain>
    </source>
</reference>
<dbReference type="GO" id="GO:0016747">
    <property type="term" value="F:acyltransferase activity, transferring groups other than amino-acyl groups"/>
    <property type="evidence" value="ECO:0007669"/>
    <property type="project" value="InterPro"/>
</dbReference>
<evidence type="ECO:0000256" key="1">
    <source>
        <dbReference type="ARBA" id="ARBA00022679"/>
    </source>
</evidence>
<accession>A0A387BUL1</accession>
<evidence type="ECO:0000313" key="5">
    <source>
        <dbReference type="EMBL" id="AYG04790.1"/>
    </source>
</evidence>
<dbReference type="InterPro" id="IPR016181">
    <property type="entry name" value="Acyl_CoA_acyltransferase"/>
</dbReference>
<feature type="domain" description="N-acetyltransferase" evidence="4">
    <location>
        <begin position="25"/>
        <end position="181"/>
    </location>
</feature>
<keyword evidence="1 5" id="KW-0808">Transferase</keyword>
<dbReference type="AlphaFoldDB" id="A0A387BUL1"/>
<dbReference type="Pfam" id="PF00583">
    <property type="entry name" value="Acetyltransf_1"/>
    <property type="match status" value="1"/>
</dbReference>
<dbReference type="OrthoDB" id="4947711at2"/>
<protein>
    <submittedName>
        <fullName evidence="5">GNAT family N-acetyltransferase</fullName>
    </submittedName>
</protein>